<proteinExistence type="predicted"/>
<organism evidence="7 8">
    <name type="scientific">Ferrigenium kumadai</name>
    <dbReference type="NCBI Taxonomy" id="1682490"/>
    <lineage>
        <taxon>Bacteria</taxon>
        <taxon>Pseudomonadati</taxon>
        <taxon>Pseudomonadota</taxon>
        <taxon>Betaproteobacteria</taxon>
        <taxon>Nitrosomonadales</taxon>
        <taxon>Gallionellaceae</taxon>
        <taxon>Ferrigenium</taxon>
    </lineage>
</organism>
<keyword evidence="2" id="KW-0488">Methylation</keyword>
<dbReference type="PROSITE" id="PS00409">
    <property type="entry name" value="PROKAR_NTER_METHYL"/>
    <property type="match status" value="1"/>
</dbReference>
<dbReference type="Pfam" id="PF07963">
    <property type="entry name" value="N_methyl"/>
    <property type="match status" value="1"/>
</dbReference>
<dbReference type="NCBIfam" id="TIGR02532">
    <property type="entry name" value="IV_pilin_GFxxxE"/>
    <property type="match status" value="1"/>
</dbReference>
<dbReference type="RefSeq" id="WP_212786264.1">
    <property type="nucleotide sequence ID" value="NZ_AP019536.1"/>
</dbReference>
<evidence type="ECO:0000256" key="2">
    <source>
        <dbReference type="ARBA" id="ARBA00022481"/>
    </source>
</evidence>
<dbReference type="AlphaFoldDB" id="A0AAN1VZM0"/>
<dbReference type="EMBL" id="AP019536">
    <property type="protein sequence ID" value="BBI98646.1"/>
    <property type="molecule type" value="Genomic_DNA"/>
</dbReference>
<protein>
    <submittedName>
        <fullName evidence="7">Uncharacterized protein</fullName>
    </submittedName>
</protein>
<accession>A0AAN1VZM0</accession>
<dbReference type="PANTHER" id="PTHR30093:SF44">
    <property type="entry name" value="TYPE II SECRETION SYSTEM CORE PROTEIN G"/>
    <property type="match status" value="1"/>
</dbReference>
<dbReference type="PANTHER" id="PTHR30093">
    <property type="entry name" value="GENERAL SECRETION PATHWAY PROTEIN G"/>
    <property type="match status" value="1"/>
</dbReference>
<keyword evidence="5 6" id="KW-0472">Membrane</keyword>
<comment type="subcellular location">
    <subcellularLocation>
        <location evidence="1">Membrane</location>
        <topology evidence="1">Single-pass membrane protein</topology>
    </subcellularLocation>
</comment>
<dbReference type="SUPFAM" id="SSF54523">
    <property type="entry name" value="Pili subunits"/>
    <property type="match status" value="1"/>
</dbReference>
<evidence type="ECO:0000256" key="4">
    <source>
        <dbReference type="ARBA" id="ARBA00022989"/>
    </source>
</evidence>
<dbReference type="InterPro" id="IPR012902">
    <property type="entry name" value="N_methyl_site"/>
</dbReference>
<evidence type="ECO:0000256" key="6">
    <source>
        <dbReference type="SAM" id="Phobius"/>
    </source>
</evidence>
<evidence type="ECO:0000256" key="1">
    <source>
        <dbReference type="ARBA" id="ARBA00004167"/>
    </source>
</evidence>
<dbReference type="KEGG" id="fku:FGKAn22_03390"/>
<evidence type="ECO:0000256" key="3">
    <source>
        <dbReference type="ARBA" id="ARBA00022692"/>
    </source>
</evidence>
<sequence length="151" mass="15102">MNKQTGFTLIELIMVIVILGILAATALPRFANLQGDARMASANAALGSISSAATIAHAQWLLRNQPASAVIEGVTVTYDANNGGYPDAGSIAPLAGITAANYQIAASGTAQVVTPNGAAQGSCTVSYTPPTGANLPPTIVTVPSPLVPGNC</sequence>
<keyword evidence="3 6" id="KW-0812">Transmembrane</keyword>
<evidence type="ECO:0000313" key="8">
    <source>
        <dbReference type="Proteomes" id="UP001319121"/>
    </source>
</evidence>
<dbReference type="InterPro" id="IPR045584">
    <property type="entry name" value="Pilin-like"/>
</dbReference>
<gene>
    <name evidence="7" type="ORF">FGKAn22_03390</name>
</gene>
<evidence type="ECO:0000256" key="5">
    <source>
        <dbReference type="ARBA" id="ARBA00023136"/>
    </source>
</evidence>
<name>A0AAN1VZM0_9PROT</name>
<keyword evidence="4 6" id="KW-1133">Transmembrane helix</keyword>
<feature type="transmembrane region" description="Helical" evidence="6">
    <location>
        <begin position="12"/>
        <end position="31"/>
    </location>
</feature>
<reference evidence="7 8" key="1">
    <citation type="submission" date="2019-03" db="EMBL/GenBank/DDBJ databases">
        <title>Complete genome sequence of Ferrigenium kumadai strain An22, a microaerophilic iron-oxidizing bacterium isolated from a paddy field soil.</title>
        <authorList>
            <person name="Watanabe T."/>
            <person name="Asakawa S."/>
        </authorList>
    </citation>
    <scope>NUCLEOTIDE SEQUENCE [LARGE SCALE GENOMIC DNA]</scope>
    <source>
        <strain evidence="7 8">An22</strain>
    </source>
</reference>
<evidence type="ECO:0000313" key="7">
    <source>
        <dbReference type="EMBL" id="BBI98646.1"/>
    </source>
</evidence>
<keyword evidence="8" id="KW-1185">Reference proteome</keyword>
<dbReference type="Gene3D" id="3.30.700.10">
    <property type="entry name" value="Glycoprotein, Type 4 Pilin"/>
    <property type="match status" value="1"/>
</dbReference>
<dbReference type="Proteomes" id="UP001319121">
    <property type="component" value="Chromosome"/>
</dbReference>
<dbReference type="GO" id="GO:0016020">
    <property type="term" value="C:membrane"/>
    <property type="evidence" value="ECO:0007669"/>
    <property type="project" value="UniProtKB-SubCell"/>
</dbReference>